<dbReference type="SUPFAM" id="SSF64397">
    <property type="entry name" value="Hsp33 domain"/>
    <property type="match status" value="1"/>
</dbReference>
<evidence type="ECO:0000256" key="2">
    <source>
        <dbReference type="ARBA" id="ARBA00022833"/>
    </source>
</evidence>
<dbReference type="GO" id="GO:0005737">
    <property type="term" value="C:cytoplasm"/>
    <property type="evidence" value="ECO:0007669"/>
    <property type="project" value="UniProtKB-SubCell"/>
</dbReference>
<dbReference type="Gene3D" id="3.90.1280.10">
    <property type="entry name" value="HSP33 redox switch-like"/>
    <property type="match status" value="1"/>
</dbReference>
<evidence type="ECO:0000256" key="1">
    <source>
        <dbReference type="ARBA" id="ARBA00022490"/>
    </source>
</evidence>
<reference evidence="7 8" key="1">
    <citation type="submission" date="2019-04" db="EMBL/GenBank/DDBJ databases">
        <title>Draft genome sequence data and analysis of a Fermenting Bacterium, Geotoga petraea strain HO-Geo1, isolated from heavy-oil petroleum reservoir in Russia.</title>
        <authorList>
            <person name="Grouzdev D.S."/>
            <person name="Semenova E.M."/>
            <person name="Sokolova D.S."/>
            <person name="Tourova T.P."/>
            <person name="Poltaraus A.B."/>
            <person name="Nazina T.N."/>
        </authorList>
    </citation>
    <scope>NUCLEOTIDE SEQUENCE [LARGE SCALE GENOMIC DNA]</scope>
    <source>
        <strain evidence="7 8">HO-Geo1</strain>
    </source>
</reference>
<keyword evidence="1 6" id="KW-0963">Cytoplasm</keyword>
<dbReference type="SUPFAM" id="SSF118352">
    <property type="entry name" value="HSP33 redox switch-like"/>
    <property type="match status" value="1"/>
</dbReference>
<feature type="disulfide bond" description="Redox-active" evidence="6">
    <location>
        <begin position="275"/>
        <end position="278"/>
    </location>
</feature>
<dbReference type="PANTHER" id="PTHR30111:SF1">
    <property type="entry name" value="33 KDA CHAPERONIN"/>
    <property type="match status" value="1"/>
</dbReference>
<evidence type="ECO:0000256" key="5">
    <source>
        <dbReference type="ARBA" id="ARBA00023284"/>
    </source>
</evidence>
<dbReference type="PIRSF" id="PIRSF005261">
    <property type="entry name" value="Heat_shock_Hsp33"/>
    <property type="match status" value="1"/>
</dbReference>
<comment type="PTM">
    <text evidence="6">Under oxidizing conditions two disulfide bonds are formed involving the reactive cysteines. Under reducing conditions zinc is bound to the reactive cysteines and the protein is inactive.</text>
</comment>
<dbReference type="AlphaFoldDB" id="A0A4Z0VZW7"/>
<evidence type="ECO:0000313" key="8">
    <source>
        <dbReference type="Proteomes" id="UP000297288"/>
    </source>
</evidence>
<sequence length="301" mass="33782">MRELNLQRGGKVNRVIQAGFANNKVRVVAVDSTNMTIHMQKIHDLYPMSTVILGRVSTAAILLGTWMSEKEKVSIFFDGDGPAGEVVAKSDNNLNVKSYIKNKKIEAMFKENGHFDVQKAIGEGNLHVIRDMELKDPVTSNVEIISGEIAEDIAYYMNQAEQIPSAVSLGVLLDKDGVRASGGIMLQILDQSMKENELIDYEKRFMSIPPITSYLDKGNNLRDLINIFGESDYIEEKNAQYKCDCNDERVKNSLVSFDIEELEDMKKQGGIKVKCEWCSKEYNIDEKDLEEIIVGKGSKNA</sequence>
<comment type="caution">
    <text evidence="7">The sequence shown here is derived from an EMBL/GenBank/DDBJ whole genome shotgun (WGS) entry which is preliminary data.</text>
</comment>
<keyword evidence="3 6" id="KW-1015">Disulfide bond</keyword>
<comment type="subcellular location">
    <subcellularLocation>
        <location evidence="6">Cytoplasm</location>
    </subcellularLocation>
</comment>
<dbReference type="Pfam" id="PF01430">
    <property type="entry name" value="HSP33"/>
    <property type="match status" value="1"/>
</dbReference>
<dbReference type="EMBL" id="SRME01000005">
    <property type="protein sequence ID" value="TGG87317.1"/>
    <property type="molecule type" value="Genomic_DNA"/>
</dbReference>
<protein>
    <recommendedName>
        <fullName evidence="6">33 kDa chaperonin</fullName>
    </recommendedName>
    <alternativeName>
        <fullName evidence="6">Heat shock protein 33 homolog</fullName>
        <shortName evidence="6">HSP33</shortName>
    </alternativeName>
</protein>
<keyword evidence="2 6" id="KW-0862">Zinc</keyword>
<evidence type="ECO:0000256" key="4">
    <source>
        <dbReference type="ARBA" id="ARBA00023186"/>
    </source>
</evidence>
<gene>
    <name evidence="6" type="primary">hslO</name>
    <name evidence="7" type="ORF">E4650_08410</name>
</gene>
<dbReference type="InterPro" id="IPR016153">
    <property type="entry name" value="Heat_shock_Hsp33_N"/>
</dbReference>
<dbReference type="InterPro" id="IPR000397">
    <property type="entry name" value="Heat_shock_Hsp33"/>
</dbReference>
<dbReference type="GO" id="GO:0042026">
    <property type="term" value="P:protein refolding"/>
    <property type="evidence" value="ECO:0007669"/>
    <property type="project" value="TreeGrafter"/>
</dbReference>
<dbReference type="PANTHER" id="PTHR30111">
    <property type="entry name" value="33 KDA CHAPERONIN"/>
    <property type="match status" value="1"/>
</dbReference>
<organism evidence="7 8">
    <name type="scientific">Geotoga petraea</name>
    <dbReference type="NCBI Taxonomy" id="28234"/>
    <lineage>
        <taxon>Bacteria</taxon>
        <taxon>Thermotogati</taxon>
        <taxon>Thermotogota</taxon>
        <taxon>Thermotogae</taxon>
        <taxon>Petrotogales</taxon>
        <taxon>Petrotogaceae</taxon>
        <taxon>Geotoga</taxon>
    </lineage>
</organism>
<evidence type="ECO:0000256" key="3">
    <source>
        <dbReference type="ARBA" id="ARBA00023157"/>
    </source>
</evidence>
<dbReference type="NCBIfam" id="NF001033">
    <property type="entry name" value="PRK00114.1"/>
    <property type="match status" value="1"/>
</dbReference>
<dbReference type="Proteomes" id="UP000297288">
    <property type="component" value="Unassembled WGS sequence"/>
</dbReference>
<dbReference type="Gene3D" id="3.55.30.10">
    <property type="entry name" value="Hsp33 domain"/>
    <property type="match status" value="1"/>
</dbReference>
<dbReference type="CDD" id="cd00498">
    <property type="entry name" value="Hsp33"/>
    <property type="match status" value="1"/>
</dbReference>
<keyword evidence="4 6" id="KW-0143">Chaperone</keyword>
<feature type="disulfide bond" description="Redox-active" evidence="6">
    <location>
        <begin position="243"/>
        <end position="245"/>
    </location>
</feature>
<dbReference type="GO" id="GO:0044183">
    <property type="term" value="F:protein folding chaperone"/>
    <property type="evidence" value="ECO:0007669"/>
    <property type="project" value="TreeGrafter"/>
</dbReference>
<keyword evidence="5 6" id="KW-0676">Redox-active center</keyword>
<dbReference type="OrthoDB" id="9776534at2"/>
<dbReference type="InterPro" id="IPR016154">
    <property type="entry name" value="Heat_shock_Hsp33_C"/>
</dbReference>
<comment type="function">
    <text evidence="6">Redox regulated molecular chaperone. Protects both thermally unfolding and oxidatively damaged proteins from irreversible aggregation. Plays an important role in the bacterial defense system toward oxidative stress.</text>
</comment>
<comment type="similarity">
    <text evidence="6">Belongs to the HSP33 family.</text>
</comment>
<evidence type="ECO:0000256" key="6">
    <source>
        <dbReference type="HAMAP-Rule" id="MF_00117"/>
    </source>
</evidence>
<dbReference type="GO" id="GO:0051082">
    <property type="term" value="F:unfolded protein binding"/>
    <property type="evidence" value="ECO:0007669"/>
    <property type="project" value="UniProtKB-UniRule"/>
</dbReference>
<name>A0A4Z0VZW7_9BACT</name>
<proteinExistence type="inferred from homology"/>
<dbReference type="HAMAP" id="MF_00117">
    <property type="entry name" value="HslO"/>
    <property type="match status" value="1"/>
</dbReference>
<accession>A0A4Z0VZW7</accession>
<evidence type="ECO:0000313" key="7">
    <source>
        <dbReference type="EMBL" id="TGG87317.1"/>
    </source>
</evidence>